<dbReference type="RefSeq" id="WP_398277572.1">
    <property type="nucleotide sequence ID" value="NZ_JBITLV010000002.1"/>
</dbReference>
<comment type="caution">
    <text evidence="1">The sequence shown here is derived from an EMBL/GenBank/DDBJ whole genome shotgun (WGS) entry which is preliminary data.</text>
</comment>
<keyword evidence="2" id="KW-1185">Reference proteome</keyword>
<name>A0ABW8AKN8_9ACTN</name>
<accession>A0ABW8AKN8</accession>
<sequence length="235" mass="23873">MSREGRGRWSAGVLAPVLVGLLVGCGAPEANPLDLPTMSGAGSSAVALNEPSASAGGAGSTATGAASSTSAGWNGGVFGKGASAQLGVLTGSARAHPSLVRLVVDYWDTRVKIGNTWRIDESALQQVASGRAASQARKRADTLSTGQRHVVGKFVVNASQVKVSGSTATVTGCMQDWTSEVDPAGQIVIDAPGGRVTTLQLTRTGSTWRVSDVPHDVPPFCSQDGTKVEVFGSPS</sequence>
<dbReference type="Proteomes" id="UP001612915">
    <property type="component" value="Unassembled WGS sequence"/>
</dbReference>
<organism evidence="1 2">
    <name type="scientific">Spongisporangium articulatum</name>
    <dbReference type="NCBI Taxonomy" id="3362603"/>
    <lineage>
        <taxon>Bacteria</taxon>
        <taxon>Bacillati</taxon>
        <taxon>Actinomycetota</taxon>
        <taxon>Actinomycetes</taxon>
        <taxon>Kineosporiales</taxon>
        <taxon>Kineosporiaceae</taxon>
        <taxon>Spongisporangium</taxon>
    </lineage>
</organism>
<evidence type="ECO:0000313" key="2">
    <source>
        <dbReference type="Proteomes" id="UP001612915"/>
    </source>
</evidence>
<dbReference type="PROSITE" id="PS51257">
    <property type="entry name" value="PROKAR_LIPOPROTEIN"/>
    <property type="match status" value="1"/>
</dbReference>
<evidence type="ECO:0008006" key="3">
    <source>
        <dbReference type="Google" id="ProtNLM"/>
    </source>
</evidence>
<dbReference type="EMBL" id="JBITLV010000002">
    <property type="protein sequence ID" value="MFI7586921.1"/>
    <property type="molecule type" value="Genomic_DNA"/>
</dbReference>
<evidence type="ECO:0000313" key="1">
    <source>
        <dbReference type="EMBL" id="MFI7586921.1"/>
    </source>
</evidence>
<protein>
    <recommendedName>
        <fullName evidence="3">Lipoprotein</fullName>
    </recommendedName>
</protein>
<reference evidence="1 2" key="1">
    <citation type="submission" date="2024-10" db="EMBL/GenBank/DDBJ databases">
        <title>The Natural Products Discovery Center: Release of the First 8490 Sequenced Strains for Exploring Actinobacteria Biosynthetic Diversity.</title>
        <authorList>
            <person name="Kalkreuter E."/>
            <person name="Kautsar S.A."/>
            <person name="Yang D."/>
            <person name="Bader C.D."/>
            <person name="Teijaro C.N."/>
            <person name="Fluegel L."/>
            <person name="Davis C.M."/>
            <person name="Simpson J.R."/>
            <person name="Lauterbach L."/>
            <person name="Steele A.D."/>
            <person name="Gui C."/>
            <person name="Meng S."/>
            <person name="Li G."/>
            <person name="Viehrig K."/>
            <person name="Ye F."/>
            <person name="Su P."/>
            <person name="Kiefer A.F."/>
            <person name="Nichols A."/>
            <person name="Cepeda A.J."/>
            <person name="Yan W."/>
            <person name="Fan B."/>
            <person name="Jiang Y."/>
            <person name="Adhikari A."/>
            <person name="Zheng C.-J."/>
            <person name="Schuster L."/>
            <person name="Cowan T.M."/>
            <person name="Smanski M.J."/>
            <person name="Chevrette M.G."/>
            <person name="De Carvalho L.P.S."/>
            <person name="Shen B."/>
        </authorList>
    </citation>
    <scope>NUCLEOTIDE SEQUENCE [LARGE SCALE GENOMIC DNA]</scope>
    <source>
        <strain evidence="1 2">NPDC049639</strain>
    </source>
</reference>
<gene>
    <name evidence="1" type="ORF">ACIB24_07585</name>
</gene>
<proteinExistence type="predicted"/>